<evidence type="ECO:0000313" key="6">
    <source>
        <dbReference type="Proteomes" id="UP001295423"/>
    </source>
</evidence>
<feature type="compositionally biased region" description="Basic and acidic residues" evidence="4">
    <location>
        <begin position="623"/>
        <end position="636"/>
    </location>
</feature>
<dbReference type="Pfam" id="PF04615">
    <property type="entry name" value="Utp14"/>
    <property type="match status" value="1"/>
</dbReference>
<protein>
    <recommendedName>
        <fullName evidence="7">U3 small nucleolar RNA-associated protein 14</fullName>
    </recommendedName>
</protein>
<dbReference type="Proteomes" id="UP001295423">
    <property type="component" value="Unassembled WGS sequence"/>
</dbReference>
<feature type="compositionally biased region" description="Low complexity" evidence="4">
    <location>
        <begin position="638"/>
        <end position="650"/>
    </location>
</feature>
<feature type="compositionally biased region" description="Acidic residues" evidence="4">
    <location>
        <begin position="55"/>
        <end position="72"/>
    </location>
</feature>
<gene>
    <name evidence="5" type="ORF">CYCCA115_LOCUS24263</name>
</gene>
<feature type="compositionally biased region" description="Basic and acidic residues" evidence="4">
    <location>
        <begin position="7"/>
        <end position="26"/>
    </location>
</feature>
<keyword evidence="3" id="KW-0539">Nucleus</keyword>
<dbReference type="InterPro" id="IPR006709">
    <property type="entry name" value="SSU_processome_Utp14"/>
</dbReference>
<dbReference type="AlphaFoldDB" id="A0AAD2PYD7"/>
<evidence type="ECO:0000256" key="1">
    <source>
        <dbReference type="ARBA" id="ARBA00004604"/>
    </source>
</evidence>
<organism evidence="5 6">
    <name type="scientific">Cylindrotheca closterium</name>
    <dbReference type="NCBI Taxonomy" id="2856"/>
    <lineage>
        <taxon>Eukaryota</taxon>
        <taxon>Sar</taxon>
        <taxon>Stramenopiles</taxon>
        <taxon>Ochrophyta</taxon>
        <taxon>Bacillariophyta</taxon>
        <taxon>Bacillariophyceae</taxon>
        <taxon>Bacillariophycidae</taxon>
        <taxon>Bacillariales</taxon>
        <taxon>Bacillariaceae</taxon>
        <taxon>Cylindrotheca</taxon>
    </lineage>
</organism>
<comment type="caution">
    <text evidence="5">The sequence shown here is derived from an EMBL/GenBank/DDBJ whole genome shotgun (WGS) entry which is preliminary data.</text>
</comment>
<evidence type="ECO:0000256" key="2">
    <source>
        <dbReference type="ARBA" id="ARBA00022553"/>
    </source>
</evidence>
<accession>A0AAD2PYD7</accession>
<sequence>MGKRKSHEVTKEVVDRQPKIVEHVSDGDDEEISEDEAFNSEDERMYGHLFCRDNEGEETDSSDDAEEEDGSDDGQYMLELLNKLGNSARSEESKSSSHKGKLTLDNLMKGLNDTQGYNELRGSLKKEERAISAPIDKKHADREQRNLAYTEQVKNLSGWTTVIQGNRQAETLDFKPKTRVEASKDSLVIAFEPRSEFENDLQDALEQAGQEDEHAILQKEERALQDDLGSNRLSMDEYKERRSQLAQIRALMFYHEQKRHQIKKIKSKKYRRIRKKQRQRQQDSMLEAAMQVDGNLANEMKQKEEISRIQERMTLAHKNTSKWAKRILKRGKNIDIESRKALSAQLKRGDDLRRRIIDNDDQNASDGASDEEDLLKSTQGILADVKSNDVSGSEMNGLFKLSFMQKGIQKQRDLAKEEARKLLTELNSHTMDEVKYSNADTNVNTSGKRKFASSLEMKKHLARGELMAKSREFGVSNSLDSTGPINVLHDYELGLEESSSRKGNELILGITKENSGKGCVDKKHVDNPWTGSVEYKGTASSNKVDKDRKSSRLNMNQTVLNLDAVADIFDATKTAERASSKTETSEMSQSRKIARLNQDELVQRAFATTAMEEVTSKFEQEIEATDGQKSKADGDPKASSGWGSWAGVGAPPLLQAKGDRKTVKLQKGSNPHGKRSANGKHDVIINKKRLKKASDVFMLGEVPHPFSSREEYEQVMLGGIGREWNVASAYRNMTRPEILTRSGKSIRPISKSAKVKRAAAKF</sequence>
<evidence type="ECO:0008006" key="7">
    <source>
        <dbReference type="Google" id="ProtNLM"/>
    </source>
</evidence>
<dbReference type="PANTHER" id="PTHR14150:SF12">
    <property type="entry name" value="U3 SMALL NUCLEOLAR RNA-ASSOCIATED PROTEIN 14 HOMOLOG A"/>
    <property type="match status" value="1"/>
</dbReference>
<feature type="region of interest" description="Disordered" evidence="4">
    <location>
        <begin position="623"/>
        <end position="681"/>
    </location>
</feature>
<evidence type="ECO:0000256" key="4">
    <source>
        <dbReference type="SAM" id="MobiDB-lite"/>
    </source>
</evidence>
<keyword evidence="6" id="KW-1185">Reference proteome</keyword>
<dbReference type="PANTHER" id="PTHR14150">
    <property type="entry name" value="U3 SMALL NUCLEOLAR RNA-ASSOCIATED PROTEIN 14"/>
    <property type="match status" value="1"/>
</dbReference>
<feature type="compositionally biased region" description="Basic and acidic residues" evidence="4">
    <location>
        <begin position="41"/>
        <end position="54"/>
    </location>
</feature>
<dbReference type="GO" id="GO:0032040">
    <property type="term" value="C:small-subunit processome"/>
    <property type="evidence" value="ECO:0007669"/>
    <property type="project" value="InterPro"/>
</dbReference>
<dbReference type="EMBL" id="CAKOGP040002484">
    <property type="protein sequence ID" value="CAJ1970242.1"/>
    <property type="molecule type" value="Genomic_DNA"/>
</dbReference>
<evidence type="ECO:0000313" key="5">
    <source>
        <dbReference type="EMBL" id="CAJ1970242.1"/>
    </source>
</evidence>
<dbReference type="GO" id="GO:0006364">
    <property type="term" value="P:rRNA processing"/>
    <property type="evidence" value="ECO:0007669"/>
    <property type="project" value="InterPro"/>
</dbReference>
<name>A0AAD2PYD7_9STRA</name>
<feature type="region of interest" description="Disordered" evidence="4">
    <location>
        <begin position="1"/>
        <end position="79"/>
    </location>
</feature>
<reference evidence="5" key="1">
    <citation type="submission" date="2023-08" db="EMBL/GenBank/DDBJ databases">
        <authorList>
            <person name="Audoor S."/>
            <person name="Bilcke G."/>
        </authorList>
    </citation>
    <scope>NUCLEOTIDE SEQUENCE</scope>
</reference>
<feature type="compositionally biased region" description="Acidic residues" evidence="4">
    <location>
        <begin position="27"/>
        <end position="40"/>
    </location>
</feature>
<keyword evidence="2" id="KW-0597">Phosphoprotein</keyword>
<evidence type="ECO:0000256" key="3">
    <source>
        <dbReference type="ARBA" id="ARBA00023242"/>
    </source>
</evidence>
<proteinExistence type="predicted"/>
<comment type="subcellular location">
    <subcellularLocation>
        <location evidence="1">Nucleus</location>
        <location evidence="1">Nucleolus</location>
    </subcellularLocation>
</comment>